<evidence type="ECO:0000256" key="1">
    <source>
        <dbReference type="ARBA" id="ARBA00010458"/>
    </source>
</evidence>
<dbReference type="SUPFAM" id="SSF54637">
    <property type="entry name" value="Thioesterase/thiol ester dehydrase-isomerase"/>
    <property type="match status" value="2"/>
</dbReference>
<organism evidence="6 7">
    <name type="scientific">Orchesella dallaii</name>
    <dbReference type="NCBI Taxonomy" id="48710"/>
    <lineage>
        <taxon>Eukaryota</taxon>
        <taxon>Metazoa</taxon>
        <taxon>Ecdysozoa</taxon>
        <taxon>Arthropoda</taxon>
        <taxon>Hexapoda</taxon>
        <taxon>Collembola</taxon>
        <taxon>Entomobryomorpha</taxon>
        <taxon>Entomobryoidea</taxon>
        <taxon>Orchesellidae</taxon>
        <taxon>Orchesellinae</taxon>
        <taxon>Orchesella</taxon>
    </lineage>
</organism>
<keyword evidence="7" id="KW-1185">Reference proteome</keyword>
<evidence type="ECO:0000259" key="5">
    <source>
        <dbReference type="PROSITE" id="PS51770"/>
    </source>
</evidence>
<proteinExistence type="inferred from homology"/>
<dbReference type="Proteomes" id="UP001642540">
    <property type="component" value="Unassembled WGS sequence"/>
</dbReference>
<evidence type="ECO:0000256" key="3">
    <source>
        <dbReference type="ARBA" id="ARBA00022801"/>
    </source>
</evidence>
<name>A0ABP1RFM2_9HEXA</name>
<evidence type="ECO:0000313" key="7">
    <source>
        <dbReference type="Proteomes" id="UP001642540"/>
    </source>
</evidence>
<dbReference type="CDD" id="cd03442">
    <property type="entry name" value="BFIT_BACH"/>
    <property type="match status" value="1"/>
</dbReference>
<evidence type="ECO:0000313" key="6">
    <source>
        <dbReference type="EMBL" id="CAL8127186.1"/>
    </source>
</evidence>
<sequence length="277" mass="32076">MKETLKRKEALMKLLPTDNDNLPPRTMKDSFVTAIIPLKSNLMVRERYVNPDGNLRIGRFLEEMDFFSVYCCFKHILNPKSVGHQSPYSVVTAFVDNIYITNDKMKNYEDVRLSGHLTYTGASSMEVCIVADQKDCRGVYQKCIEAIFLLVARDAMNRGSARINPLVAETPEEQEFLTKGKTRQQVRKIGEEENIVKKPPTEEERKIIHDRFIEKSNISETLPLSTTKMSDSVLKTVFICQPQYRNGYNKIFGGYLMRMAYELALTNTFIYGYYHYR</sequence>
<protein>
    <recommendedName>
        <fullName evidence="5">HotDog ACOT-type domain-containing protein</fullName>
    </recommendedName>
</protein>
<dbReference type="PROSITE" id="PS51770">
    <property type="entry name" value="HOTDOG_ACOT"/>
    <property type="match status" value="1"/>
</dbReference>
<keyword evidence="4" id="KW-0809">Transit peptide</keyword>
<evidence type="ECO:0000256" key="2">
    <source>
        <dbReference type="ARBA" id="ARBA00022737"/>
    </source>
</evidence>
<dbReference type="EMBL" id="CAXLJM020000072">
    <property type="protein sequence ID" value="CAL8127186.1"/>
    <property type="molecule type" value="Genomic_DNA"/>
</dbReference>
<keyword evidence="3" id="KW-0378">Hydrolase</keyword>
<gene>
    <name evidence="6" type="ORF">ODALV1_LOCUS21731</name>
</gene>
<dbReference type="InterPro" id="IPR029069">
    <property type="entry name" value="HotDog_dom_sf"/>
</dbReference>
<dbReference type="Gene3D" id="3.10.129.10">
    <property type="entry name" value="Hotdog Thioesterase"/>
    <property type="match status" value="2"/>
</dbReference>
<keyword evidence="2" id="KW-0677">Repeat</keyword>
<feature type="domain" description="HotDog ACOT-type" evidence="5">
    <location>
        <begin position="34"/>
        <end position="156"/>
    </location>
</feature>
<dbReference type="PANTHER" id="PTHR12655:SF0">
    <property type="entry name" value="ACYL-COENZYME A THIOESTERASE 9, MITOCHONDRIAL"/>
    <property type="match status" value="1"/>
</dbReference>
<dbReference type="InterPro" id="IPR033120">
    <property type="entry name" value="HOTDOG_ACOT"/>
</dbReference>
<comment type="caution">
    <text evidence="6">The sequence shown here is derived from an EMBL/GenBank/DDBJ whole genome shotgun (WGS) entry which is preliminary data.</text>
</comment>
<accession>A0ABP1RFM2</accession>
<comment type="similarity">
    <text evidence="1">Belongs to the acyl coenzyme A hydrolase family.</text>
</comment>
<dbReference type="PANTHER" id="PTHR12655">
    <property type="entry name" value="ACYL-COA THIOESTERASE"/>
    <property type="match status" value="1"/>
</dbReference>
<evidence type="ECO:0000256" key="4">
    <source>
        <dbReference type="ARBA" id="ARBA00022946"/>
    </source>
</evidence>
<reference evidence="6 7" key="1">
    <citation type="submission" date="2024-08" db="EMBL/GenBank/DDBJ databases">
        <authorList>
            <person name="Cucini C."/>
            <person name="Frati F."/>
        </authorList>
    </citation>
    <scope>NUCLEOTIDE SEQUENCE [LARGE SCALE GENOMIC DNA]</scope>
</reference>